<gene>
    <name evidence="2" type="ORF">QLQ12_41255</name>
</gene>
<evidence type="ECO:0000313" key="3">
    <source>
        <dbReference type="Proteomes" id="UP001241758"/>
    </source>
</evidence>
<feature type="region of interest" description="Disordered" evidence="1">
    <location>
        <begin position="70"/>
        <end position="95"/>
    </location>
</feature>
<dbReference type="EMBL" id="JASCTH010000040">
    <property type="protein sequence ID" value="MDI6105033.1"/>
    <property type="molecule type" value="Genomic_DNA"/>
</dbReference>
<comment type="caution">
    <text evidence="2">The sequence shown here is derived from an EMBL/GenBank/DDBJ whole genome shotgun (WGS) entry which is preliminary data.</text>
</comment>
<sequence>MASSASARDGGDPADREYQAPTVNAGLPVGDARPRSWEQILQEGNREYTPEELARAKEQALRESTPVHYFADAPADPCTDPPALNSAGEEEPDVKGEYRRFLRREGNFWPASTEKGR</sequence>
<dbReference type="Proteomes" id="UP001241758">
    <property type="component" value="Unassembled WGS sequence"/>
</dbReference>
<feature type="region of interest" description="Disordered" evidence="1">
    <location>
        <begin position="1"/>
        <end position="31"/>
    </location>
</feature>
<feature type="compositionally biased region" description="Low complexity" evidence="1">
    <location>
        <begin position="71"/>
        <end position="83"/>
    </location>
</feature>
<dbReference type="RefSeq" id="WP_282766498.1">
    <property type="nucleotide sequence ID" value="NZ_JASCTH010000040.1"/>
</dbReference>
<organism evidence="2 3">
    <name type="scientific">Actinoplanes sandaracinus</name>
    <dbReference type="NCBI Taxonomy" id="3045177"/>
    <lineage>
        <taxon>Bacteria</taxon>
        <taxon>Bacillati</taxon>
        <taxon>Actinomycetota</taxon>
        <taxon>Actinomycetes</taxon>
        <taxon>Micromonosporales</taxon>
        <taxon>Micromonosporaceae</taxon>
        <taxon>Actinoplanes</taxon>
    </lineage>
</organism>
<evidence type="ECO:0000313" key="2">
    <source>
        <dbReference type="EMBL" id="MDI6105033.1"/>
    </source>
</evidence>
<feature type="compositionally biased region" description="Basic and acidic residues" evidence="1">
    <location>
        <begin position="9"/>
        <end position="18"/>
    </location>
</feature>
<proteinExistence type="predicted"/>
<protein>
    <submittedName>
        <fullName evidence="2">Uncharacterized protein</fullName>
    </submittedName>
</protein>
<accession>A0ABT6WZ62</accession>
<evidence type="ECO:0000256" key="1">
    <source>
        <dbReference type="SAM" id="MobiDB-lite"/>
    </source>
</evidence>
<reference evidence="2 3" key="1">
    <citation type="submission" date="2023-05" db="EMBL/GenBank/DDBJ databases">
        <title>Actinoplanes sp. NEAU-A12 genome sequencing.</title>
        <authorList>
            <person name="Wang Z.-S."/>
        </authorList>
    </citation>
    <scope>NUCLEOTIDE SEQUENCE [LARGE SCALE GENOMIC DNA]</scope>
    <source>
        <strain evidence="2 3">NEAU-A12</strain>
    </source>
</reference>
<keyword evidence="3" id="KW-1185">Reference proteome</keyword>
<name>A0ABT6WZ62_9ACTN</name>